<organism evidence="2 3">
    <name type="scientific">Legionella cardiaca</name>
    <dbReference type="NCBI Taxonomy" id="1071983"/>
    <lineage>
        <taxon>Bacteria</taxon>
        <taxon>Pseudomonadati</taxon>
        <taxon>Pseudomonadota</taxon>
        <taxon>Gammaproteobacteria</taxon>
        <taxon>Legionellales</taxon>
        <taxon>Legionellaceae</taxon>
        <taxon>Legionella</taxon>
    </lineage>
</organism>
<dbReference type="EMBL" id="CP119078">
    <property type="protein sequence ID" value="WED42954.1"/>
    <property type="molecule type" value="Genomic_DNA"/>
</dbReference>
<dbReference type="RefSeq" id="WP_275088769.1">
    <property type="nucleotide sequence ID" value="NZ_CP119078.1"/>
</dbReference>
<proteinExistence type="predicted"/>
<evidence type="ECO:0000313" key="2">
    <source>
        <dbReference type="EMBL" id="WED42954.1"/>
    </source>
</evidence>
<keyword evidence="3" id="KW-1185">Reference proteome</keyword>
<reference evidence="2 3" key="1">
    <citation type="submission" date="2023-02" db="EMBL/GenBank/DDBJ databases">
        <title>Genome Sequence of L. cardiaca H63T.</title>
        <authorList>
            <person name="Lopez A.E."/>
            <person name="Cianciotto N.P."/>
        </authorList>
    </citation>
    <scope>NUCLEOTIDE SEQUENCE [LARGE SCALE GENOMIC DNA]</scope>
    <source>
        <strain evidence="2 3">H63</strain>
    </source>
</reference>
<feature type="region of interest" description="Disordered" evidence="1">
    <location>
        <begin position="30"/>
        <end position="61"/>
    </location>
</feature>
<dbReference type="Proteomes" id="UP001222087">
    <property type="component" value="Chromosome"/>
</dbReference>
<evidence type="ECO:0000256" key="1">
    <source>
        <dbReference type="SAM" id="MobiDB-lite"/>
    </source>
</evidence>
<protein>
    <submittedName>
        <fullName evidence="2">Uncharacterized protein</fullName>
    </submittedName>
</protein>
<gene>
    <name evidence="2" type="ORF">PXX05_13780</name>
</gene>
<name>A0ABY8AT48_9GAMM</name>
<sequence>MEINMENKNERVLAYGLATEIAEQDLQEVSGGRSTYTHHGTKYYTSKKPGGDVEHDDDWDI</sequence>
<evidence type="ECO:0000313" key="3">
    <source>
        <dbReference type="Proteomes" id="UP001222087"/>
    </source>
</evidence>
<accession>A0ABY8AT48</accession>